<dbReference type="EMBL" id="JAKLTN010000001">
    <property type="protein sequence ID" value="MCG2576747.1"/>
    <property type="molecule type" value="Genomic_DNA"/>
</dbReference>
<reference evidence="2" key="1">
    <citation type="submission" date="2022-01" db="EMBL/GenBank/DDBJ databases">
        <authorList>
            <person name="Jo J.-H."/>
            <person name="Im W.-T."/>
        </authorList>
    </citation>
    <scope>NUCLEOTIDE SEQUENCE</scope>
    <source>
        <strain evidence="2">XY25</strain>
    </source>
</reference>
<sequence>MHPSCALIVWLAAVVGAQFVGYAGLALLAGAALMLAPRSVHRWLGYVRRARWLLLTLWLILAYNAPGEAWLDSTWAPTYEGMAEASLQAVRLLVMLLWLAWLFAGQGRDGLVSGLWGLLRPCRFFGLQADRLVVRLSLLLDNLQMPQEKGAWRHMLLAHAHFAEGPANLSLLVVRWTPRDSLVALGCIVGLVGVWVL</sequence>
<evidence type="ECO:0008006" key="4">
    <source>
        <dbReference type="Google" id="ProtNLM"/>
    </source>
</evidence>
<feature type="transmembrane region" description="Helical" evidence="1">
    <location>
        <begin position="6"/>
        <end position="34"/>
    </location>
</feature>
<feature type="transmembrane region" description="Helical" evidence="1">
    <location>
        <begin position="85"/>
        <end position="104"/>
    </location>
</feature>
<evidence type="ECO:0000256" key="1">
    <source>
        <dbReference type="SAM" id="Phobius"/>
    </source>
</evidence>
<protein>
    <recommendedName>
        <fullName evidence="4">Energy-coupling factor transporter transmembrane protein EcfT</fullName>
    </recommendedName>
</protein>
<name>A0ABS9K0P6_9RHOO</name>
<keyword evidence="1" id="KW-0812">Transmembrane</keyword>
<dbReference type="RefSeq" id="WP_275709010.1">
    <property type="nucleotide sequence ID" value="NZ_JAKLTN010000001.1"/>
</dbReference>
<gene>
    <name evidence="2" type="ORF">LZ012_07040</name>
</gene>
<keyword evidence="3" id="KW-1185">Reference proteome</keyword>
<accession>A0ABS9K0P6</accession>
<evidence type="ECO:0000313" key="3">
    <source>
        <dbReference type="Proteomes" id="UP001165384"/>
    </source>
</evidence>
<dbReference type="Proteomes" id="UP001165384">
    <property type="component" value="Unassembled WGS sequence"/>
</dbReference>
<feature type="transmembrane region" description="Helical" evidence="1">
    <location>
        <begin position="46"/>
        <end position="65"/>
    </location>
</feature>
<comment type="caution">
    <text evidence="2">The sequence shown here is derived from an EMBL/GenBank/DDBJ whole genome shotgun (WGS) entry which is preliminary data.</text>
</comment>
<keyword evidence="1" id="KW-0472">Membrane</keyword>
<organism evidence="2 3">
    <name type="scientific">Dechloromonas hankyongensis</name>
    <dbReference type="NCBI Taxonomy" id="2908002"/>
    <lineage>
        <taxon>Bacteria</taxon>
        <taxon>Pseudomonadati</taxon>
        <taxon>Pseudomonadota</taxon>
        <taxon>Betaproteobacteria</taxon>
        <taxon>Rhodocyclales</taxon>
        <taxon>Azonexaceae</taxon>
        <taxon>Dechloromonas</taxon>
    </lineage>
</organism>
<keyword evidence="1" id="KW-1133">Transmembrane helix</keyword>
<evidence type="ECO:0000313" key="2">
    <source>
        <dbReference type="EMBL" id="MCG2576747.1"/>
    </source>
</evidence>
<proteinExistence type="predicted"/>